<keyword evidence="5 9" id="KW-0812">Transmembrane</keyword>
<proteinExistence type="inferred from homology"/>
<evidence type="ECO:0000313" key="10">
    <source>
        <dbReference type="Ensembl" id="ENSAMXP00005008023.1"/>
    </source>
</evidence>
<dbReference type="InterPro" id="IPR002213">
    <property type="entry name" value="UDP_glucos_trans"/>
</dbReference>
<organism evidence="10 11">
    <name type="scientific">Astyanax mexicanus</name>
    <name type="common">Blind cave fish</name>
    <name type="synonym">Astyanax fasciatus mexicanus</name>
    <dbReference type="NCBI Taxonomy" id="7994"/>
    <lineage>
        <taxon>Eukaryota</taxon>
        <taxon>Metazoa</taxon>
        <taxon>Chordata</taxon>
        <taxon>Craniata</taxon>
        <taxon>Vertebrata</taxon>
        <taxon>Euteleostomi</taxon>
        <taxon>Actinopterygii</taxon>
        <taxon>Neopterygii</taxon>
        <taxon>Teleostei</taxon>
        <taxon>Ostariophysi</taxon>
        <taxon>Characiformes</taxon>
        <taxon>Characoidei</taxon>
        <taxon>Acestrorhamphidae</taxon>
        <taxon>Acestrorhamphinae</taxon>
        <taxon>Astyanax</taxon>
    </lineage>
</organism>
<dbReference type="CDD" id="cd03784">
    <property type="entry name" value="GT1_Gtf-like"/>
    <property type="match status" value="1"/>
</dbReference>
<dbReference type="AlphaFoldDB" id="A0A8B9H6A1"/>
<evidence type="ECO:0000256" key="7">
    <source>
        <dbReference type="ARBA" id="ARBA00023136"/>
    </source>
</evidence>
<name>A0A8B9H6A1_ASTMX</name>
<evidence type="ECO:0000256" key="8">
    <source>
        <dbReference type="RuleBase" id="RU003718"/>
    </source>
</evidence>
<dbReference type="FunFam" id="3.40.50.2000:FF:000001">
    <property type="entry name" value="UDP-glucuronosyltransferase"/>
    <property type="match status" value="1"/>
</dbReference>
<keyword evidence="7 9" id="KW-0472">Membrane</keyword>
<dbReference type="GO" id="GO:0016020">
    <property type="term" value="C:membrane"/>
    <property type="evidence" value="ECO:0007669"/>
    <property type="project" value="UniProtKB-SubCell"/>
</dbReference>
<evidence type="ECO:0000256" key="2">
    <source>
        <dbReference type="ARBA" id="ARBA00009995"/>
    </source>
</evidence>
<reference evidence="10" key="1">
    <citation type="submission" date="2025-08" db="UniProtKB">
        <authorList>
            <consortium name="Ensembl"/>
        </authorList>
    </citation>
    <scope>IDENTIFICATION</scope>
</reference>
<evidence type="ECO:0000256" key="6">
    <source>
        <dbReference type="ARBA" id="ARBA00022989"/>
    </source>
</evidence>
<sequence length="546" mass="62268">MKALMPAISAQGTMNPVLYNKQYSFTGLLLTVSVFILSCESSKILIYPLDGSHWVNMKLLVEALHSKGHEITVIRQSSSFFIKEDPSLYSIIPVNDDIEDLKEFYDEYLEKHIQIQRGQSSTLTFLKMQMDFLFLISHLHLLSCNTIGKIIEDKELVKRLQDEQYDLVLTDPALTGGVLLGHYLNLPFVLNARWISSGEGHFAIAPSPLSYIPVPGTGLTDKMTFTQRVKNFLFYPIILFQEFFLVGPHYKAFCKKYFDKDCDIVSLLQEADIWLMRLDFVFDFPRPTMPNVVYMGGFQCKPSKPLPQDLETFVQSSGEHGFIIMSLGTAVDSLPADLVQEIAAVFSKLPQKVIWRHLGAKPSTLGNNTLLVDWMPQNDLLGHPKIKAFVAHGGTNGVQEAIYHGVPVLGIPLFFDQFDNLLRIQAKGAAKILELSQLNGQTFEQMILEILNDESYRMNMQRLSRLHRDQPMKPLDTAVFWIEYVIRHKGAPHLRTKSYRMPWYSYHSLDVILFLFSIAAVTVFMTVAFIRYVCCRACCKRKVKSQ</sequence>
<dbReference type="PROSITE" id="PS00375">
    <property type="entry name" value="UDPGT"/>
    <property type="match status" value="1"/>
</dbReference>
<comment type="similarity">
    <text evidence="2 8">Belongs to the UDP-glycosyltransferase family.</text>
</comment>
<dbReference type="SUPFAM" id="SSF53756">
    <property type="entry name" value="UDP-Glycosyltransferase/glycogen phosphorylase"/>
    <property type="match status" value="1"/>
</dbReference>
<dbReference type="GO" id="GO:0008194">
    <property type="term" value="F:UDP-glycosyltransferase activity"/>
    <property type="evidence" value="ECO:0007669"/>
    <property type="project" value="InterPro"/>
</dbReference>
<comment type="subcellular location">
    <subcellularLocation>
        <location evidence="1">Membrane</location>
    </subcellularLocation>
</comment>
<accession>A0A8B9H6A1</accession>
<evidence type="ECO:0000256" key="3">
    <source>
        <dbReference type="ARBA" id="ARBA00022676"/>
    </source>
</evidence>
<protein>
    <submittedName>
        <fullName evidence="10">UDP glucuronosyltransferase 5 family, polypeptide D1</fullName>
    </submittedName>
</protein>
<evidence type="ECO:0000313" key="11">
    <source>
        <dbReference type="Proteomes" id="UP000694621"/>
    </source>
</evidence>
<feature type="transmembrane region" description="Helical" evidence="9">
    <location>
        <begin position="511"/>
        <end position="534"/>
    </location>
</feature>
<dbReference type="Gene3D" id="3.40.50.2000">
    <property type="entry name" value="Glycogen Phosphorylase B"/>
    <property type="match status" value="2"/>
</dbReference>
<keyword evidence="4 8" id="KW-0808">Transferase</keyword>
<evidence type="ECO:0000256" key="1">
    <source>
        <dbReference type="ARBA" id="ARBA00004370"/>
    </source>
</evidence>
<keyword evidence="3 8" id="KW-0328">Glycosyltransferase</keyword>
<evidence type="ECO:0000256" key="9">
    <source>
        <dbReference type="SAM" id="Phobius"/>
    </source>
</evidence>
<dbReference type="Proteomes" id="UP000694621">
    <property type="component" value="Unplaced"/>
</dbReference>
<dbReference type="Ensembl" id="ENSAMXT00005009012.1">
    <property type="protein sequence ID" value="ENSAMXP00005008023.1"/>
    <property type="gene ID" value="ENSAMXG00005004727.1"/>
</dbReference>
<evidence type="ECO:0000256" key="4">
    <source>
        <dbReference type="ARBA" id="ARBA00022679"/>
    </source>
</evidence>
<evidence type="ECO:0000256" key="5">
    <source>
        <dbReference type="ARBA" id="ARBA00022692"/>
    </source>
</evidence>
<keyword evidence="6 9" id="KW-1133">Transmembrane helix</keyword>
<dbReference type="InterPro" id="IPR035595">
    <property type="entry name" value="UDP_glycos_trans_CS"/>
</dbReference>
<dbReference type="Pfam" id="PF00201">
    <property type="entry name" value="UDPGT"/>
    <property type="match status" value="1"/>
</dbReference>
<dbReference type="PANTHER" id="PTHR48043:SF63">
    <property type="entry name" value="UDP GLUCURONOSYLTRANSFERASE 5 FAMILY, POLYPEPTIDE F1-RELATED"/>
    <property type="match status" value="1"/>
</dbReference>
<dbReference type="InterPro" id="IPR050271">
    <property type="entry name" value="UDP-glycosyltransferase"/>
</dbReference>
<dbReference type="PANTHER" id="PTHR48043">
    <property type="entry name" value="EG:EG0003.4 PROTEIN-RELATED"/>
    <property type="match status" value="1"/>
</dbReference>